<proteinExistence type="predicted"/>
<name>A0A370HNG1_9HYPH</name>
<dbReference type="Proteomes" id="UP000254925">
    <property type="component" value="Unassembled WGS sequence"/>
</dbReference>
<reference evidence="1 2" key="1">
    <citation type="submission" date="2018-07" db="EMBL/GenBank/DDBJ databases">
        <title>Genomic Encyclopedia of Type Strains, Phase IV (KMG-IV): sequencing the most valuable type-strain genomes for metagenomic binning, comparative biology and taxonomic classification.</title>
        <authorList>
            <person name="Goeker M."/>
        </authorList>
    </citation>
    <scope>NUCLEOTIDE SEQUENCE [LARGE SCALE GENOMIC DNA]</scope>
    <source>
        <strain evidence="1 2">DSM 14364</strain>
    </source>
</reference>
<dbReference type="AlphaFoldDB" id="A0A370HNG1"/>
<accession>A0A370HNG1</accession>
<dbReference type="OrthoDB" id="8020606at2"/>
<gene>
    <name evidence="1" type="ORF">DES45_103329</name>
</gene>
<evidence type="ECO:0000313" key="2">
    <source>
        <dbReference type="Proteomes" id="UP000254925"/>
    </source>
</evidence>
<sequence length="117" mass="12819">MSQSHAISAGAQPEIAPCRDRIEEQIIRAYVRLALAPDQTGGLRTITLTQFGALEIRLTEVSGASEATPFPPFWVEIYSHESSCVIDSCGCFEFDEDELTAAVDLVVDAQRHQPVLN</sequence>
<protein>
    <submittedName>
        <fullName evidence="1">Uncharacterized protein</fullName>
    </submittedName>
</protein>
<dbReference type="EMBL" id="QQBB01000003">
    <property type="protein sequence ID" value="RDI60069.1"/>
    <property type="molecule type" value="Genomic_DNA"/>
</dbReference>
<organism evidence="1 2">
    <name type="scientific">Microvirga subterranea</name>
    <dbReference type="NCBI Taxonomy" id="186651"/>
    <lineage>
        <taxon>Bacteria</taxon>
        <taxon>Pseudomonadati</taxon>
        <taxon>Pseudomonadota</taxon>
        <taxon>Alphaproteobacteria</taxon>
        <taxon>Hyphomicrobiales</taxon>
        <taxon>Methylobacteriaceae</taxon>
        <taxon>Microvirga</taxon>
    </lineage>
</organism>
<keyword evidence="2" id="KW-1185">Reference proteome</keyword>
<evidence type="ECO:0000313" key="1">
    <source>
        <dbReference type="EMBL" id="RDI60069.1"/>
    </source>
</evidence>
<dbReference type="RefSeq" id="WP_114769775.1">
    <property type="nucleotide sequence ID" value="NZ_QQBB01000003.1"/>
</dbReference>
<comment type="caution">
    <text evidence="1">The sequence shown here is derived from an EMBL/GenBank/DDBJ whole genome shotgun (WGS) entry which is preliminary data.</text>
</comment>